<dbReference type="Proteomes" id="UP000664800">
    <property type="component" value="Unassembled WGS sequence"/>
</dbReference>
<proteinExistence type="predicted"/>
<reference evidence="2" key="1">
    <citation type="submission" date="2021-02" db="EMBL/GenBank/DDBJ databases">
        <title>Thiocyanate and organic carbon inputs drive convergent selection for specific autotrophic Afipia and Thiobacillus strains within complex microbiomes.</title>
        <authorList>
            <person name="Huddy R.J."/>
            <person name="Sachdeva R."/>
            <person name="Kadzinga F."/>
            <person name="Kantor R.S."/>
            <person name="Harrison S.T.L."/>
            <person name="Banfield J.F."/>
        </authorList>
    </citation>
    <scope>NUCLEOTIDE SEQUENCE</scope>
    <source>
        <strain evidence="2">SCN18_13_7_16_R3_B_64_19</strain>
    </source>
</reference>
<sequence length="308" mass="33411">MNQSVDNYTLREALLVRGFEDITSENRKTKCWRFNHPRMQHWVSIKLGEDAQKPMAKAPLVIHPDDAAQVRAAISVDSGVAFEAKPYINSGTNYRGSHGQKVPGIAISLADVAAIESFVAAATGISSELPPLSGNQVERSQEADRGAGVAGNAVDPVLLAAAAAEVDAEDPQGNLSATTRQQLIEARLGQGKFRNEMLAIWEERCAVTDCGVAPALIASHAVAWRDDKRPEVRLDPYNGLLLTASIDRLFDQGLIAFADDGRLLYKPLLSQTDLRHLGLGADARLRRVHARHVPHLSAHRVKHGFDGA</sequence>
<dbReference type="AlphaFoldDB" id="A0A8I1MYT4"/>
<comment type="caution">
    <text evidence="2">The sequence shown here is derived from an EMBL/GenBank/DDBJ whole genome shotgun (WGS) entry which is preliminary data.</text>
</comment>
<feature type="domain" description="HNH nuclease" evidence="1">
    <location>
        <begin position="205"/>
        <end position="257"/>
    </location>
</feature>
<dbReference type="GO" id="GO:0004519">
    <property type="term" value="F:endonuclease activity"/>
    <property type="evidence" value="ECO:0007669"/>
    <property type="project" value="UniProtKB-KW"/>
</dbReference>
<evidence type="ECO:0000313" key="3">
    <source>
        <dbReference type="Proteomes" id="UP000664800"/>
    </source>
</evidence>
<name>A0A8I1MYT4_THIA3</name>
<keyword evidence="2" id="KW-0255">Endonuclease</keyword>
<keyword evidence="2" id="KW-0378">Hydrolase</keyword>
<dbReference type="InterPro" id="IPR003615">
    <property type="entry name" value="HNH_nuc"/>
</dbReference>
<accession>A0A8I1MYT4</accession>
<dbReference type="Pfam" id="PF13391">
    <property type="entry name" value="HNH_2"/>
    <property type="match status" value="1"/>
</dbReference>
<dbReference type="EMBL" id="JAFKMR010000031">
    <property type="protein sequence ID" value="MBN8745452.1"/>
    <property type="molecule type" value="Genomic_DNA"/>
</dbReference>
<keyword evidence="2" id="KW-0540">Nuclease</keyword>
<evidence type="ECO:0000313" key="2">
    <source>
        <dbReference type="EMBL" id="MBN8745452.1"/>
    </source>
</evidence>
<organism evidence="2 3">
    <name type="scientific">Thiomonas arsenitoxydans (strain DSM 22701 / CIP 110005 / 3As)</name>
    <dbReference type="NCBI Taxonomy" id="426114"/>
    <lineage>
        <taxon>Bacteria</taxon>
        <taxon>Pseudomonadati</taxon>
        <taxon>Pseudomonadota</taxon>
        <taxon>Betaproteobacteria</taxon>
        <taxon>Burkholderiales</taxon>
        <taxon>Thiomonas</taxon>
    </lineage>
</organism>
<gene>
    <name evidence="2" type="ORF">J0I24_14295</name>
</gene>
<evidence type="ECO:0000259" key="1">
    <source>
        <dbReference type="Pfam" id="PF13391"/>
    </source>
</evidence>
<protein>
    <submittedName>
        <fullName evidence="2">HNH endonuclease</fullName>
    </submittedName>
</protein>